<proteinExistence type="predicted"/>
<dbReference type="Pfam" id="PF05643">
    <property type="entry name" value="GNA1162-like"/>
    <property type="match status" value="1"/>
</dbReference>
<dbReference type="EMBL" id="PPFX01000059">
    <property type="protein sequence ID" value="PNU18648.1"/>
    <property type="molecule type" value="Genomic_DNA"/>
</dbReference>
<evidence type="ECO:0008006" key="3">
    <source>
        <dbReference type="Google" id="ProtNLM"/>
    </source>
</evidence>
<organism evidence="1 2">
    <name type="scientific">Geothermobacter hydrogeniphilus</name>
    <dbReference type="NCBI Taxonomy" id="1969733"/>
    <lineage>
        <taxon>Bacteria</taxon>
        <taxon>Pseudomonadati</taxon>
        <taxon>Thermodesulfobacteriota</taxon>
        <taxon>Desulfuromonadia</taxon>
        <taxon>Desulfuromonadales</taxon>
        <taxon>Geothermobacteraceae</taxon>
        <taxon>Geothermobacter</taxon>
    </lineage>
</organism>
<reference evidence="1 2" key="1">
    <citation type="journal article" date="2018" name="Genome Announc.">
        <title>Genome Sequence of Geothermobacter sp. HR-1 Iron Reducer from the Loihi Seamount.</title>
        <authorList>
            <person name="Smith H."/>
            <person name="Abuyen K."/>
            <person name="Tremblay J."/>
            <person name="Savalia P."/>
            <person name="Perez-Rodriguez I."/>
            <person name="Emerson D."/>
            <person name="Tully B."/>
            <person name="Amend J."/>
        </authorList>
    </citation>
    <scope>NUCLEOTIDE SEQUENCE [LARGE SCALE GENOMIC DNA]</scope>
    <source>
        <strain evidence="1 2">HR-1</strain>
    </source>
</reference>
<dbReference type="Gene3D" id="3.40.50.10610">
    <property type="entry name" value="ABC-type transport auxiliary lipoprotein component"/>
    <property type="match status" value="1"/>
</dbReference>
<accession>A0A2K2H5R8</accession>
<name>A0A2K2H5R8_9BACT</name>
<dbReference type="OrthoDB" id="1014694at2"/>
<sequence>MALSVTACGPNLITKKDAFPKMYSEQPVAILVLPPINQSTAAEAKQYYETTIAQPLTMKGYYVFPLEVVDDLLENEGVYATEELLNIPPQTFKEQFGADAVMFILIDKWDTSYYVVGGSVKVAISYILKSTETGETLWQYKDSLKVDTTGQNRAGGIAGLVLQLAETAINTAMTDYVPIAGRVNNMALVSMPYGKYSALNGKDMNQRVVFEEKVKPQ</sequence>
<dbReference type="Proteomes" id="UP000236340">
    <property type="component" value="Unassembled WGS sequence"/>
</dbReference>
<protein>
    <recommendedName>
        <fullName evidence="3">Lipoprotein</fullName>
    </recommendedName>
</protein>
<gene>
    <name evidence="1" type="ORF">C2E25_16590</name>
</gene>
<dbReference type="AlphaFoldDB" id="A0A2K2H5R8"/>
<evidence type="ECO:0000313" key="2">
    <source>
        <dbReference type="Proteomes" id="UP000236340"/>
    </source>
</evidence>
<comment type="caution">
    <text evidence="1">The sequence shown here is derived from an EMBL/GenBank/DDBJ whole genome shotgun (WGS) entry which is preliminary data.</text>
</comment>
<dbReference type="InterPro" id="IPR008517">
    <property type="entry name" value="GNA1162-like"/>
</dbReference>
<evidence type="ECO:0000313" key="1">
    <source>
        <dbReference type="EMBL" id="PNU18648.1"/>
    </source>
</evidence>